<protein>
    <submittedName>
        <fullName evidence="4">Porin family protein</fullName>
    </submittedName>
</protein>
<feature type="compositionally biased region" description="Basic and acidic residues" evidence="2">
    <location>
        <begin position="33"/>
        <end position="42"/>
    </location>
</feature>
<evidence type="ECO:0000313" key="4">
    <source>
        <dbReference type="EMBL" id="QCF25752.1"/>
    </source>
</evidence>
<evidence type="ECO:0000256" key="2">
    <source>
        <dbReference type="SAM" id="MobiDB-lite"/>
    </source>
</evidence>
<organism evidence="4 5">
    <name type="scientific">Hydrocarboniclastica marina</name>
    <dbReference type="NCBI Taxonomy" id="2259620"/>
    <lineage>
        <taxon>Bacteria</taxon>
        <taxon>Pseudomonadati</taxon>
        <taxon>Pseudomonadota</taxon>
        <taxon>Gammaproteobacteria</taxon>
        <taxon>Alteromonadales</taxon>
        <taxon>Alteromonadaceae</taxon>
        <taxon>Hydrocarboniclastica</taxon>
    </lineage>
</organism>
<dbReference type="EMBL" id="CP031093">
    <property type="protein sequence ID" value="QCF25752.1"/>
    <property type="molecule type" value="Genomic_DNA"/>
</dbReference>
<gene>
    <name evidence="4" type="ORF">soil367_07375</name>
</gene>
<evidence type="ECO:0000313" key="5">
    <source>
        <dbReference type="Proteomes" id="UP000298049"/>
    </source>
</evidence>
<feature type="domain" description="Outer membrane protein beta-barrel" evidence="3">
    <location>
        <begin position="93"/>
        <end position="265"/>
    </location>
</feature>
<dbReference type="Proteomes" id="UP000298049">
    <property type="component" value="Chromosome"/>
</dbReference>
<dbReference type="AlphaFoldDB" id="A0A4P7XHN6"/>
<feature type="region of interest" description="Disordered" evidence="2">
    <location>
        <begin position="1"/>
        <end position="48"/>
    </location>
</feature>
<evidence type="ECO:0000256" key="1">
    <source>
        <dbReference type="ARBA" id="ARBA00022729"/>
    </source>
</evidence>
<keyword evidence="1" id="KW-0732">Signal</keyword>
<evidence type="ECO:0000259" key="3">
    <source>
        <dbReference type="Pfam" id="PF13505"/>
    </source>
</evidence>
<dbReference type="OrthoDB" id="6362488at2"/>
<dbReference type="Gene3D" id="2.40.160.20">
    <property type="match status" value="1"/>
</dbReference>
<sequence length="265" mass="29061">MTSRQRAGTIPGRLVITHPGSRQRSLATATDDASPHTEDPVTSRKHIPMNRAVRSTALAVLLFPGLALAQAQQGQAPAAPEQPSKEGLDYLLLFATSMNYSSIGPTDATAESYSAGLGLGTYITDHFKVELRAGGEFDDGKASYLPPGARAEDNPEDFRAYLDVSMPYFISWYIGGLYPWSDFSSVYGQFGFSYVRTEAETATPGRFEGIEGELYESDFSTSWLIGLDFKLIDSAYLLLEGGRLHTDTATDINTEQYTVGFRYEF</sequence>
<reference evidence="4 5" key="1">
    <citation type="submission" date="2018-07" db="EMBL/GenBank/DDBJ databases">
        <title>Marsedoiliclastica nanhaica gen. nov. sp. nov., a novel marine hydrocarbonoclastic bacterium isolated from an in-situ enriched hydrocarbon-degrading consortium in deep-sea sediment.</title>
        <authorList>
            <person name="Dong C."/>
            <person name="Ma T."/>
            <person name="Liu R."/>
            <person name="Shao Z."/>
        </authorList>
    </citation>
    <scope>NUCLEOTIDE SEQUENCE [LARGE SCALE GENOMIC DNA]</scope>
    <source>
        <strain evidence="5">soil36-7</strain>
    </source>
</reference>
<dbReference type="SUPFAM" id="SSF56925">
    <property type="entry name" value="OMPA-like"/>
    <property type="match status" value="1"/>
</dbReference>
<name>A0A4P7XHN6_9ALTE</name>
<dbReference type="InterPro" id="IPR011250">
    <property type="entry name" value="OMP/PagP_B-barrel"/>
</dbReference>
<dbReference type="KEGG" id="hmi:soil367_07375"/>
<accession>A0A4P7XHN6</accession>
<keyword evidence="5" id="KW-1185">Reference proteome</keyword>
<dbReference type="Pfam" id="PF13505">
    <property type="entry name" value="OMP_b-brl"/>
    <property type="match status" value="1"/>
</dbReference>
<dbReference type="InterPro" id="IPR027385">
    <property type="entry name" value="Beta-barrel_OMP"/>
</dbReference>
<proteinExistence type="predicted"/>